<accession>A0A2K8NWD4</accession>
<keyword evidence="3" id="KW-0804">Transcription</keyword>
<evidence type="ECO:0000256" key="3">
    <source>
        <dbReference type="ARBA" id="ARBA00023163"/>
    </source>
</evidence>
<keyword evidence="6" id="KW-1185">Reference proteome</keyword>
<dbReference type="Gene3D" id="1.10.10.10">
    <property type="entry name" value="Winged helix-like DNA-binding domain superfamily/Winged helix DNA-binding domain"/>
    <property type="match status" value="1"/>
</dbReference>
<dbReference type="EMBL" id="CP024964">
    <property type="protein sequence ID" value="ATZ18129.1"/>
    <property type="molecule type" value="Genomic_DNA"/>
</dbReference>
<dbReference type="OrthoDB" id="9806864at2"/>
<dbReference type="KEGG" id="eml:EMELA_v1c06160"/>
<organism evidence="5 6">
    <name type="scientific">Mesoplasma melaleucae</name>
    <dbReference type="NCBI Taxonomy" id="81459"/>
    <lineage>
        <taxon>Bacteria</taxon>
        <taxon>Bacillati</taxon>
        <taxon>Mycoplasmatota</taxon>
        <taxon>Mollicutes</taxon>
        <taxon>Entomoplasmatales</taxon>
        <taxon>Entomoplasmataceae</taxon>
        <taxon>Mesoplasma</taxon>
    </lineage>
</organism>
<evidence type="ECO:0000313" key="6">
    <source>
        <dbReference type="Proteomes" id="UP000231896"/>
    </source>
</evidence>
<evidence type="ECO:0000259" key="4">
    <source>
        <dbReference type="PROSITE" id="PS50995"/>
    </source>
</evidence>
<dbReference type="GO" id="GO:0003677">
    <property type="term" value="F:DNA binding"/>
    <property type="evidence" value="ECO:0007669"/>
    <property type="project" value="UniProtKB-KW"/>
</dbReference>
<dbReference type="InterPro" id="IPR055166">
    <property type="entry name" value="Transc_reg_Sar_Rot_HTH"/>
</dbReference>
<keyword evidence="1" id="KW-0805">Transcription regulation</keyword>
<dbReference type="InterPro" id="IPR036390">
    <property type="entry name" value="WH_DNA-bd_sf"/>
</dbReference>
<dbReference type="InterPro" id="IPR000835">
    <property type="entry name" value="HTH_MarR-typ"/>
</dbReference>
<dbReference type="Proteomes" id="UP000231896">
    <property type="component" value="Chromosome"/>
</dbReference>
<dbReference type="GO" id="GO:0006950">
    <property type="term" value="P:response to stress"/>
    <property type="evidence" value="ECO:0007669"/>
    <property type="project" value="TreeGrafter"/>
</dbReference>
<dbReference type="PANTHER" id="PTHR33164:SF64">
    <property type="entry name" value="TRANSCRIPTIONAL REGULATOR SLYA"/>
    <property type="match status" value="1"/>
</dbReference>
<evidence type="ECO:0000313" key="5">
    <source>
        <dbReference type="EMBL" id="ATZ18129.1"/>
    </source>
</evidence>
<dbReference type="AlphaFoldDB" id="A0A2K8NWD4"/>
<proteinExistence type="predicted"/>
<evidence type="ECO:0000256" key="1">
    <source>
        <dbReference type="ARBA" id="ARBA00023015"/>
    </source>
</evidence>
<reference evidence="5 6" key="1">
    <citation type="submission" date="2017-11" db="EMBL/GenBank/DDBJ databases">
        <title>Genome sequence of Entomoplasma melaleucae M1 (ATCC 49191).</title>
        <authorList>
            <person name="Lo W.-S."/>
            <person name="Gasparich G.E."/>
            <person name="Kuo C.-H."/>
        </authorList>
    </citation>
    <scope>NUCLEOTIDE SEQUENCE [LARGE SCALE GENOMIC DNA]</scope>
    <source>
        <strain evidence="5 6">M1</strain>
    </source>
</reference>
<dbReference type="RefSeq" id="WP_034971228.1">
    <property type="nucleotide sequence ID" value="NZ_CP024964.1"/>
</dbReference>
<dbReference type="STRING" id="1408435.GCA_000685885_01333"/>
<dbReference type="PANTHER" id="PTHR33164">
    <property type="entry name" value="TRANSCRIPTIONAL REGULATOR, MARR FAMILY"/>
    <property type="match status" value="1"/>
</dbReference>
<gene>
    <name evidence="5" type="ORF">EMELA_v1c06160</name>
</gene>
<name>A0A2K8NWD4_9MOLU</name>
<sequence length="159" mass="18902">MLNQNKQIDFLNESKNSVKFNFIKIYSMWFSKLKKELEKYDLTHPQFVVIASIYYLKQKNENEQEINQKKISYFSGIDAMTISQILKLLMKKDLIEINKSENDLRSNNISLTPEGIKKLEKVLPLVEKIDKIFFYLNEEDNITFLELLNKINKNNQVED</sequence>
<dbReference type="InterPro" id="IPR036388">
    <property type="entry name" value="WH-like_DNA-bd_sf"/>
</dbReference>
<dbReference type="GO" id="GO:0003700">
    <property type="term" value="F:DNA-binding transcription factor activity"/>
    <property type="evidence" value="ECO:0007669"/>
    <property type="project" value="InterPro"/>
</dbReference>
<feature type="domain" description="HTH marR-type" evidence="4">
    <location>
        <begin position="1"/>
        <end position="153"/>
    </location>
</feature>
<dbReference type="SMART" id="SM00347">
    <property type="entry name" value="HTH_MARR"/>
    <property type="match status" value="1"/>
</dbReference>
<protein>
    <submittedName>
        <fullName evidence="5">MarR family transcriptional regulator</fullName>
    </submittedName>
</protein>
<dbReference type="InterPro" id="IPR039422">
    <property type="entry name" value="MarR/SlyA-like"/>
</dbReference>
<dbReference type="PROSITE" id="PS50995">
    <property type="entry name" value="HTH_MARR_2"/>
    <property type="match status" value="1"/>
</dbReference>
<keyword evidence="2" id="KW-0238">DNA-binding</keyword>
<dbReference type="SUPFAM" id="SSF46785">
    <property type="entry name" value="Winged helix' DNA-binding domain"/>
    <property type="match status" value="1"/>
</dbReference>
<dbReference type="Pfam" id="PF22381">
    <property type="entry name" value="Staph_reg_Sar_Rot"/>
    <property type="match status" value="1"/>
</dbReference>
<evidence type="ECO:0000256" key="2">
    <source>
        <dbReference type="ARBA" id="ARBA00023125"/>
    </source>
</evidence>